<dbReference type="FunFam" id="3.30.505.50:FF:000001">
    <property type="entry name" value="Ribosome hibernation promoting factor"/>
    <property type="match status" value="1"/>
</dbReference>
<dbReference type="InterPro" id="IPR036567">
    <property type="entry name" value="RHF-like"/>
</dbReference>
<dbReference type="InterPro" id="IPR038416">
    <property type="entry name" value="Ribosom_S30AE_C_sf"/>
</dbReference>
<accession>A0A9D1MR83</accession>
<evidence type="ECO:0000256" key="1">
    <source>
        <dbReference type="ARBA" id="ARBA00022490"/>
    </source>
</evidence>
<comment type="caution">
    <text evidence="4">The sequence shown here is derived from an EMBL/GenBank/DDBJ whole genome shotgun (WGS) entry which is preliminary data.</text>
</comment>
<dbReference type="Proteomes" id="UP000824099">
    <property type="component" value="Unassembled WGS sequence"/>
</dbReference>
<dbReference type="GO" id="GO:0045900">
    <property type="term" value="P:negative regulation of translational elongation"/>
    <property type="evidence" value="ECO:0007669"/>
    <property type="project" value="TreeGrafter"/>
</dbReference>
<dbReference type="EMBL" id="DVNI01000124">
    <property type="protein sequence ID" value="HIU64818.1"/>
    <property type="molecule type" value="Genomic_DNA"/>
</dbReference>
<dbReference type="InterPro" id="IPR032528">
    <property type="entry name" value="Ribosom_S30AE_C"/>
</dbReference>
<dbReference type="Gene3D" id="3.30.505.50">
    <property type="entry name" value="Sigma 54 modulation/S30EA ribosomal protein, C-terminal domain"/>
    <property type="match status" value="1"/>
</dbReference>
<keyword evidence="1" id="KW-0963">Cytoplasm</keyword>
<dbReference type="GO" id="GO:0022627">
    <property type="term" value="C:cytosolic small ribosomal subunit"/>
    <property type="evidence" value="ECO:0007669"/>
    <property type="project" value="TreeGrafter"/>
</dbReference>
<feature type="domain" description="Sigma 54 modulation/S30EA ribosomal protein C-terminal" evidence="3">
    <location>
        <begin position="44"/>
        <end position="99"/>
    </location>
</feature>
<dbReference type="PANTHER" id="PTHR33231:SF1">
    <property type="entry name" value="30S RIBOSOMAL PROTEIN"/>
    <property type="match status" value="1"/>
</dbReference>
<dbReference type="InterPro" id="IPR050574">
    <property type="entry name" value="HPF/YfiA_ribosome-assoc"/>
</dbReference>
<gene>
    <name evidence="4" type="ORF">IAB06_07290</name>
</gene>
<evidence type="ECO:0000259" key="3">
    <source>
        <dbReference type="Pfam" id="PF16321"/>
    </source>
</evidence>
<dbReference type="SUPFAM" id="SSF69754">
    <property type="entry name" value="Ribosome binding protein Y (YfiA homologue)"/>
    <property type="match status" value="1"/>
</dbReference>
<dbReference type="AlphaFoldDB" id="A0A9D1MR83"/>
<organism evidence="4 5">
    <name type="scientific">Candidatus Avacidaminococcus intestinavium</name>
    <dbReference type="NCBI Taxonomy" id="2840684"/>
    <lineage>
        <taxon>Bacteria</taxon>
        <taxon>Bacillati</taxon>
        <taxon>Bacillota</taxon>
        <taxon>Negativicutes</taxon>
        <taxon>Acidaminococcales</taxon>
        <taxon>Acidaminococcaceae</taxon>
        <taxon>Acidaminococcaceae incertae sedis</taxon>
        <taxon>Candidatus Avacidaminococcus</taxon>
    </lineage>
</organism>
<evidence type="ECO:0000256" key="2">
    <source>
        <dbReference type="ARBA" id="ARBA00022845"/>
    </source>
</evidence>
<sequence>AIDLVVDKIERQIHKFKTKLMKNRYSNFKEIVPQVTPVLKEEEPEFKIVRNKRFVMHPMDVEEAIMQMNLVNHDFFMFFDAETETINVVYKRKDGDYGLLVPELK</sequence>
<reference evidence="4" key="1">
    <citation type="submission" date="2020-10" db="EMBL/GenBank/DDBJ databases">
        <authorList>
            <person name="Gilroy R."/>
        </authorList>
    </citation>
    <scope>NUCLEOTIDE SEQUENCE</scope>
    <source>
        <strain evidence="4">CHK160-1198</strain>
    </source>
</reference>
<protein>
    <submittedName>
        <fullName evidence="4">HPF/RaiA family ribosome-associated protein</fullName>
    </submittedName>
</protein>
<evidence type="ECO:0000313" key="4">
    <source>
        <dbReference type="EMBL" id="HIU64818.1"/>
    </source>
</evidence>
<dbReference type="Pfam" id="PF16321">
    <property type="entry name" value="Ribosom_S30AE_C"/>
    <property type="match status" value="1"/>
</dbReference>
<name>A0A9D1MR83_9FIRM</name>
<keyword evidence="2" id="KW-0810">Translation regulation</keyword>
<evidence type="ECO:0000313" key="5">
    <source>
        <dbReference type="Proteomes" id="UP000824099"/>
    </source>
</evidence>
<feature type="non-terminal residue" evidence="4">
    <location>
        <position position="1"/>
    </location>
</feature>
<dbReference type="PANTHER" id="PTHR33231">
    <property type="entry name" value="30S RIBOSOMAL PROTEIN"/>
    <property type="match status" value="1"/>
</dbReference>
<proteinExistence type="predicted"/>
<reference evidence="4" key="2">
    <citation type="journal article" date="2021" name="PeerJ">
        <title>Extensive microbial diversity within the chicken gut microbiome revealed by metagenomics and culture.</title>
        <authorList>
            <person name="Gilroy R."/>
            <person name="Ravi A."/>
            <person name="Getino M."/>
            <person name="Pursley I."/>
            <person name="Horton D.L."/>
            <person name="Alikhan N.F."/>
            <person name="Baker D."/>
            <person name="Gharbi K."/>
            <person name="Hall N."/>
            <person name="Watson M."/>
            <person name="Adriaenssens E.M."/>
            <person name="Foster-Nyarko E."/>
            <person name="Jarju S."/>
            <person name="Secka A."/>
            <person name="Antonio M."/>
            <person name="Oren A."/>
            <person name="Chaudhuri R.R."/>
            <person name="La Ragione R."/>
            <person name="Hildebrand F."/>
            <person name="Pallen M.J."/>
        </authorList>
    </citation>
    <scope>NUCLEOTIDE SEQUENCE</scope>
    <source>
        <strain evidence="4">CHK160-1198</strain>
    </source>
</reference>
<dbReference type="GO" id="GO:0043024">
    <property type="term" value="F:ribosomal small subunit binding"/>
    <property type="evidence" value="ECO:0007669"/>
    <property type="project" value="TreeGrafter"/>
</dbReference>